<name>A0AAV4PN69_9ARAC</name>
<reference evidence="2 3" key="1">
    <citation type="submission" date="2021-06" db="EMBL/GenBank/DDBJ databases">
        <title>Caerostris darwini draft genome.</title>
        <authorList>
            <person name="Kono N."/>
            <person name="Arakawa K."/>
        </authorList>
    </citation>
    <scope>NUCLEOTIDE SEQUENCE [LARGE SCALE GENOMIC DNA]</scope>
</reference>
<dbReference type="AlphaFoldDB" id="A0AAV4PN69"/>
<comment type="caution">
    <text evidence="2">The sequence shown here is derived from an EMBL/GenBank/DDBJ whole genome shotgun (WGS) entry which is preliminary data.</text>
</comment>
<feature type="compositionally biased region" description="Basic and acidic residues" evidence="1">
    <location>
        <begin position="42"/>
        <end position="55"/>
    </location>
</feature>
<evidence type="ECO:0000313" key="3">
    <source>
        <dbReference type="Proteomes" id="UP001054837"/>
    </source>
</evidence>
<accession>A0AAV4PN69</accession>
<protein>
    <submittedName>
        <fullName evidence="2">Uncharacterized protein</fullName>
    </submittedName>
</protein>
<organism evidence="2 3">
    <name type="scientific">Caerostris darwini</name>
    <dbReference type="NCBI Taxonomy" id="1538125"/>
    <lineage>
        <taxon>Eukaryota</taxon>
        <taxon>Metazoa</taxon>
        <taxon>Ecdysozoa</taxon>
        <taxon>Arthropoda</taxon>
        <taxon>Chelicerata</taxon>
        <taxon>Arachnida</taxon>
        <taxon>Araneae</taxon>
        <taxon>Araneomorphae</taxon>
        <taxon>Entelegynae</taxon>
        <taxon>Araneoidea</taxon>
        <taxon>Araneidae</taxon>
        <taxon>Caerostris</taxon>
    </lineage>
</organism>
<keyword evidence="3" id="KW-1185">Reference proteome</keyword>
<feature type="compositionally biased region" description="Polar residues" evidence="1">
    <location>
        <begin position="28"/>
        <end position="41"/>
    </location>
</feature>
<evidence type="ECO:0000313" key="2">
    <source>
        <dbReference type="EMBL" id="GIX99017.1"/>
    </source>
</evidence>
<proteinExistence type="predicted"/>
<sequence length="90" mass="10394">MKKEMGIFRAKNDRKTQFCSFFKENEGTNDNSPEATNGNSEIQKERTQGRPDRGWRRGNLFGVHVVSANGIQLLGLENRNEEDFIWLYLG</sequence>
<feature type="region of interest" description="Disordered" evidence="1">
    <location>
        <begin position="22"/>
        <end position="55"/>
    </location>
</feature>
<gene>
    <name evidence="2" type="ORF">CDAR_518861</name>
</gene>
<dbReference type="EMBL" id="BPLQ01003263">
    <property type="protein sequence ID" value="GIX99017.1"/>
    <property type="molecule type" value="Genomic_DNA"/>
</dbReference>
<dbReference type="Proteomes" id="UP001054837">
    <property type="component" value="Unassembled WGS sequence"/>
</dbReference>
<evidence type="ECO:0000256" key="1">
    <source>
        <dbReference type="SAM" id="MobiDB-lite"/>
    </source>
</evidence>